<dbReference type="GO" id="GO:0016226">
    <property type="term" value="P:iron-sulfur cluster assembly"/>
    <property type="evidence" value="ECO:0007669"/>
    <property type="project" value="InterPro"/>
</dbReference>
<dbReference type="SUPFAM" id="SSF52540">
    <property type="entry name" value="P-loop containing nucleoside triphosphate hydrolases"/>
    <property type="match status" value="1"/>
</dbReference>
<dbReference type="Gene3D" id="3.40.50.300">
    <property type="entry name" value="P-loop containing nucleotide triphosphate hydrolases"/>
    <property type="match status" value="1"/>
</dbReference>
<dbReference type="HAMAP" id="MF_02040">
    <property type="entry name" value="Mrp_NBP35"/>
    <property type="match status" value="1"/>
</dbReference>
<organism evidence="7 8">
    <name type="scientific">Jonquetella anthropi DSM 22815</name>
    <dbReference type="NCBI Taxonomy" id="885272"/>
    <lineage>
        <taxon>Bacteria</taxon>
        <taxon>Thermotogati</taxon>
        <taxon>Synergistota</taxon>
        <taxon>Synergistia</taxon>
        <taxon>Synergistales</taxon>
        <taxon>Dethiosulfovibrionaceae</taxon>
        <taxon>Jonquetella</taxon>
    </lineage>
</organism>
<dbReference type="GO" id="GO:0140663">
    <property type="term" value="F:ATP-dependent FeS chaperone activity"/>
    <property type="evidence" value="ECO:0007669"/>
    <property type="project" value="InterPro"/>
</dbReference>
<dbReference type="RefSeq" id="WP_008520720.1">
    <property type="nucleotide sequence ID" value="NZ_CM001376.1"/>
</dbReference>
<dbReference type="Pfam" id="PF10609">
    <property type="entry name" value="ParA"/>
    <property type="match status" value="1"/>
</dbReference>
<evidence type="ECO:0000256" key="4">
    <source>
        <dbReference type="ARBA" id="ARBA00023004"/>
    </source>
</evidence>
<comment type="subunit">
    <text evidence="6">Homodimer.</text>
</comment>
<keyword evidence="4 6" id="KW-0408">Iron</keyword>
<evidence type="ECO:0000313" key="7">
    <source>
        <dbReference type="EMBL" id="EHM12959.1"/>
    </source>
</evidence>
<keyword evidence="5 6" id="KW-0411">Iron-sulfur</keyword>
<dbReference type="PANTHER" id="PTHR42961:SF2">
    <property type="entry name" value="IRON-SULFUR PROTEIN NUBPL"/>
    <property type="match status" value="1"/>
</dbReference>
<keyword evidence="2 6" id="KW-0547">Nucleotide-binding</keyword>
<dbReference type="InterPro" id="IPR019591">
    <property type="entry name" value="Mrp/NBP35_ATP-bd"/>
</dbReference>
<dbReference type="Proteomes" id="UP000003806">
    <property type="component" value="Chromosome"/>
</dbReference>
<dbReference type="FunFam" id="3.40.50.300:FF:001119">
    <property type="entry name" value="Iron-sulfur cluster carrier protein"/>
    <property type="match status" value="1"/>
</dbReference>
<reference evidence="7 8" key="1">
    <citation type="submission" date="2011-11" db="EMBL/GenBank/DDBJ databases">
        <title>The Noncontiguous Finished genome of Jonquetella anthropi DSM 22815.</title>
        <authorList>
            <consortium name="US DOE Joint Genome Institute (JGI-PGF)"/>
            <person name="Lucas S."/>
            <person name="Copeland A."/>
            <person name="Lapidus A."/>
            <person name="Glavina del Rio T."/>
            <person name="Dalin E."/>
            <person name="Tice H."/>
            <person name="Bruce D."/>
            <person name="Goodwin L."/>
            <person name="Pitluck S."/>
            <person name="Peters L."/>
            <person name="Mikhailova N."/>
            <person name="Held B."/>
            <person name="Kyrpides N."/>
            <person name="Mavromatis K."/>
            <person name="Ivanova N."/>
            <person name="Markowitz V."/>
            <person name="Cheng J.-F."/>
            <person name="Hugenholtz P."/>
            <person name="Woyke T."/>
            <person name="Wu D."/>
            <person name="Gronow S."/>
            <person name="Wellnitz S."/>
            <person name="Brambilla E."/>
            <person name="Klenk H.-P."/>
            <person name="Eisen J.A."/>
        </authorList>
    </citation>
    <scope>NUCLEOTIDE SEQUENCE [LARGE SCALE GENOMIC DNA]</scope>
    <source>
        <strain evidence="7 8">DSM 22815</strain>
    </source>
</reference>
<evidence type="ECO:0000256" key="6">
    <source>
        <dbReference type="HAMAP-Rule" id="MF_02040"/>
    </source>
</evidence>
<evidence type="ECO:0000256" key="2">
    <source>
        <dbReference type="ARBA" id="ARBA00022741"/>
    </source>
</evidence>
<sequence>MSGCSGSCSSCSHAGCAGFVKDRRGVKRIIAVGSGKGGVGKSTVTALCAVALRRQGLSVGVLDADLTGPSIPNLLGVTARPLVDENEKIIPSVSSTGIGVMSASLVLEDNRQPVVWRGPMITGVIKQFWQDVVWQGLDCLLIDLPPGTADAPITVLQMIPVDGLLAVTTPQSLAATIVQKQIALAQMLQVPLLGLVENMSYTVCPHCGEVWEPLGSSHREAIEKNYGVKTVARVPMDPKLTALSDAGRLEEYQNGDLEAQLREAFGL</sequence>
<feature type="binding site" evidence="6">
    <location>
        <begin position="35"/>
        <end position="42"/>
    </location>
    <ligand>
        <name>ATP</name>
        <dbReference type="ChEBI" id="CHEBI:30616"/>
    </ligand>
</feature>
<comment type="similarity">
    <text evidence="6">Belongs to the Mrp/NBP35 ATP-binding proteins family.</text>
</comment>
<dbReference type="CDD" id="cd02037">
    <property type="entry name" value="Mrp_NBP35"/>
    <property type="match status" value="1"/>
</dbReference>
<accession>H0UJV0</accession>
<proteinExistence type="inferred from homology"/>
<dbReference type="EMBL" id="CM001376">
    <property type="protein sequence ID" value="EHM12959.1"/>
    <property type="molecule type" value="Genomic_DNA"/>
</dbReference>
<dbReference type="InterPro" id="IPR027417">
    <property type="entry name" value="P-loop_NTPase"/>
</dbReference>
<evidence type="ECO:0000313" key="8">
    <source>
        <dbReference type="Proteomes" id="UP000003806"/>
    </source>
</evidence>
<evidence type="ECO:0000256" key="5">
    <source>
        <dbReference type="ARBA" id="ARBA00023014"/>
    </source>
</evidence>
<dbReference type="GO" id="GO:0005524">
    <property type="term" value="F:ATP binding"/>
    <property type="evidence" value="ECO:0007669"/>
    <property type="project" value="UniProtKB-UniRule"/>
</dbReference>
<dbReference type="InterPro" id="IPR044304">
    <property type="entry name" value="NUBPL-like"/>
</dbReference>
<dbReference type="GO" id="GO:0016887">
    <property type="term" value="F:ATP hydrolysis activity"/>
    <property type="evidence" value="ECO:0007669"/>
    <property type="project" value="UniProtKB-UniRule"/>
</dbReference>
<keyword evidence="8" id="KW-1185">Reference proteome</keyword>
<comment type="function">
    <text evidence="6">Binds and transfers iron-sulfur (Fe-S) clusters to target apoproteins. Can hydrolyze ATP.</text>
</comment>
<dbReference type="STRING" id="885272.JonanDRAFT_0556"/>
<dbReference type="eggNOG" id="COG0489">
    <property type="taxonomic scope" value="Bacteria"/>
</dbReference>
<keyword evidence="3 6" id="KW-0067">ATP-binding</keyword>
<keyword evidence="6" id="KW-0378">Hydrolase</keyword>
<evidence type="ECO:0000256" key="3">
    <source>
        <dbReference type="ARBA" id="ARBA00022840"/>
    </source>
</evidence>
<keyword evidence="1 6" id="KW-0479">Metal-binding</keyword>
<dbReference type="GO" id="GO:0051539">
    <property type="term" value="F:4 iron, 4 sulfur cluster binding"/>
    <property type="evidence" value="ECO:0007669"/>
    <property type="project" value="TreeGrafter"/>
</dbReference>
<dbReference type="HOGENOM" id="CLU_024839_0_2_0"/>
<name>H0UJV0_9BACT</name>
<dbReference type="InterPro" id="IPR033756">
    <property type="entry name" value="YlxH/NBP35"/>
</dbReference>
<dbReference type="GO" id="GO:0046872">
    <property type="term" value="F:metal ion binding"/>
    <property type="evidence" value="ECO:0007669"/>
    <property type="project" value="UniProtKB-KW"/>
</dbReference>
<evidence type="ECO:0000256" key="1">
    <source>
        <dbReference type="ARBA" id="ARBA00022723"/>
    </source>
</evidence>
<protein>
    <recommendedName>
        <fullName evidence="6">Iron-sulfur cluster carrier protein</fullName>
    </recommendedName>
</protein>
<gene>
    <name evidence="7" type="ORF">JonanDRAFT_0556</name>
</gene>
<dbReference type="PANTHER" id="PTHR42961">
    <property type="entry name" value="IRON-SULFUR PROTEIN NUBPL"/>
    <property type="match status" value="1"/>
</dbReference>
<dbReference type="OrthoDB" id="9809679at2"/>
<dbReference type="AlphaFoldDB" id="H0UJV0"/>